<dbReference type="SMART" id="SM00494">
    <property type="entry name" value="ChtBD2"/>
    <property type="match status" value="1"/>
</dbReference>
<dbReference type="PANTHER" id="PTHR23301">
    <property type="entry name" value="CHITIN BINDING PERITROPHIN-A"/>
    <property type="match status" value="1"/>
</dbReference>
<feature type="domain" description="Chitin-binding type-2" evidence="8">
    <location>
        <begin position="59"/>
        <end position="116"/>
    </location>
</feature>
<dbReference type="InterPro" id="IPR002557">
    <property type="entry name" value="Chitin-bd_dom"/>
</dbReference>
<protein>
    <submittedName>
        <fullName evidence="9">Chitin binding Peritrophin-A domain protein</fullName>
    </submittedName>
</protein>
<evidence type="ECO:0000259" key="8">
    <source>
        <dbReference type="PROSITE" id="PS50940"/>
    </source>
</evidence>
<dbReference type="PROSITE" id="PS50940">
    <property type="entry name" value="CHIT_BIND_II"/>
    <property type="match status" value="1"/>
</dbReference>
<keyword evidence="6" id="KW-0325">Glycoprotein</keyword>
<evidence type="ECO:0000256" key="3">
    <source>
        <dbReference type="ARBA" id="ARBA00022729"/>
    </source>
</evidence>
<dbReference type="SUPFAM" id="SSF57625">
    <property type="entry name" value="Invertebrate chitin-binding proteins"/>
    <property type="match status" value="1"/>
</dbReference>
<name>A0A0B1S1Y0_OESDE</name>
<dbReference type="EMBL" id="KN610998">
    <property type="protein sequence ID" value="KHJ77200.1"/>
    <property type="molecule type" value="Genomic_DNA"/>
</dbReference>
<keyword evidence="2" id="KW-0147">Chitin-binding</keyword>
<dbReference type="AlphaFoldDB" id="A0A0B1S1Y0"/>
<dbReference type="InterPro" id="IPR036508">
    <property type="entry name" value="Chitin-bd_dom_sf"/>
</dbReference>
<dbReference type="Gene3D" id="3.20.20.80">
    <property type="entry name" value="Glycosidases"/>
    <property type="match status" value="1"/>
</dbReference>
<feature type="compositionally biased region" description="Low complexity" evidence="7">
    <location>
        <begin position="26"/>
        <end position="41"/>
    </location>
</feature>
<gene>
    <name evidence="9" type="ORF">OESDEN_23180</name>
</gene>
<evidence type="ECO:0000256" key="1">
    <source>
        <dbReference type="ARBA" id="ARBA00022473"/>
    </source>
</evidence>
<dbReference type="Pfam" id="PF01607">
    <property type="entry name" value="CBM_14"/>
    <property type="match status" value="1"/>
</dbReference>
<organism evidence="9 10">
    <name type="scientific">Oesophagostomum dentatum</name>
    <name type="common">Nodular worm</name>
    <dbReference type="NCBI Taxonomy" id="61180"/>
    <lineage>
        <taxon>Eukaryota</taxon>
        <taxon>Metazoa</taxon>
        <taxon>Ecdysozoa</taxon>
        <taxon>Nematoda</taxon>
        <taxon>Chromadorea</taxon>
        <taxon>Rhabditida</taxon>
        <taxon>Rhabditina</taxon>
        <taxon>Rhabditomorpha</taxon>
        <taxon>Strongyloidea</taxon>
        <taxon>Strongylidae</taxon>
        <taxon>Oesophagostomum</taxon>
    </lineage>
</organism>
<feature type="region of interest" description="Disordered" evidence="7">
    <location>
        <begin position="23"/>
        <end position="55"/>
    </location>
</feature>
<dbReference type="GO" id="GO:0005576">
    <property type="term" value="C:extracellular region"/>
    <property type="evidence" value="ECO:0007669"/>
    <property type="project" value="InterPro"/>
</dbReference>
<sequence length="171" mass="18445">MECPLGLVYDDSDSLCVEPSQLGTCPPQTTTPSEELSTEPPVDGSVTEQPTVDGSGIPLESCEGLADGIFERLTCSSYYLTCSGGIARVMACPANLVFDRTLKVCNYPRDVAECEGVCKEDGFFNYGNCSDQFYACSNGEEFTEDSDLIEVREGLFRTGDSNDVPSQIGVR</sequence>
<evidence type="ECO:0000256" key="4">
    <source>
        <dbReference type="ARBA" id="ARBA00022737"/>
    </source>
</evidence>
<proteinExistence type="predicted"/>
<evidence type="ECO:0000256" key="6">
    <source>
        <dbReference type="ARBA" id="ARBA00023180"/>
    </source>
</evidence>
<reference evidence="9 10" key="1">
    <citation type="submission" date="2014-03" db="EMBL/GenBank/DDBJ databases">
        <title>Draft genome of the hookworm Oesophagostomum dentatum.</title>
        <authorList>
            <person name="Mitreva M."/>
        </authorList>
    </citation>
    <scope>NUCLEOTIDE SEQUENCE [LARGE SCALE GENOMIC DNA]</scope>
    <source>
        <strain evidence="9 10">OD-Hann</strain>
    </source>
</reference>
<evidence type="ECO:0000256" key="2">
    <source>
        <dbReference type="ARBA" id="ARBA00022669"/>
    </source>
</evidence>
<dbReference type="Proteomes" id="UP000053660">
    <property type="component" value="Unassembled WGS sequence"/>
</dbReference>
<accession>A0A0B1S1Y0</accession>
<dbReference type="PANTHER" id="PTHR23301:SF0">
    <property type="entry name" value="CHITIN-BINDING TYPE-2 DOMAIN-CONTAINING PROTEIN-RELATED"/>
    <property type="match status" value="1"/>
</dbReference>
<dbReference type="GO" id="GO:0008061">
    <property type="term" value="F:chitin binding"/>
    <property type="evidence" value="ECO:0007669"/>
    <property type="project" value="UniProtKB-KW"/>
</dbReference>
<evidence type="ECO:0000313" key="9">
    <source>
        <dbReference type="EMBL" id="KHJ77200.1"/>
    </source>
</evidence>
<dbReference type="InterPro" id="IPR051940">
    <property type="entry name" value="Chitin_bind-dev_reg"/>
</dbReference>
<evidence type="ECO:0000256" key="7">
    <source>
        <dbReference type="SAM" id="MobiDB-lite"/>
    </source>
</evidence>
<keyword evidence="3" id="KW-0732">Signal</keyword>
<dbReference type="OrthoDB" id="5877064at2759"/>
<keyword evidence="1" id="KW-0217">Developmental protein</keyword>
<keyword evidence="4" id="KW-0677">Repeat</keyword>
<dbReference type="FunFam" id="2.170.140.10:FF:000009">
    <property type="entry name" value="Chondroitin proteoglycan 1"/>
    <property type="match status" value="1"/>
</dbReference>
<evidence type="ECO:0000256" key="5">
    <source>
        <dbReference type="ARBA" id="ARBA00023157"/>
    </source>
</evidence>
<keyword evidence="5" id="KW-1015">Disulfide bond</keyword>
<keyword evidence="10" id="KW-1185">Reference proteome</keyword>
<evidence type="ECO:0000313" key="10">
    <source>
        <dbReference type="Proteomes" id="UP000053660"/>
    </source>
</evidence>